<sequence>MSPSTEAAKYEPVMKMQSKAAQLREELEVLGSNPSMRRSSMHSAGPQQKRMPQRALSVRISEPGLHQAPSNRMGSPAAPYFKPHRPYANATANPSAFKSVQKLQTRHSASSTESLNAIPMLDLAPSPSSPLKLSPSKRKESPPSPCGSHASQTSNKSSKGRREVNSPQASRRSSFTKGGQLKASLAMQELNQNLTSSIHDLESTVRILKARDEETREKLEHCQASYMRREEQLNAEIADLKAQLARAQGERSKDPAAEQRFGKATQSIEELHGEVIGEIDNLLQKQALHLKHEEAASLRRFKQKLSDAEIELVELRGYCGKADAVWIERTKQLRAELESIQVEVHAHVIGSTTHIVPPLHQLFLFILSCNFPFKPLVFAS</sequence>
<gene>
    <name evidence="3" type="ORF">DTER00134_LOCUS2097</name>
</gene>
<keyword evidence="1" id="KW-0175">Coiled coil</keyword>
<feature type="coiled-coil region" evidence="1">
    <location>
        <begin position="191"/>
        <end position="250"/>
    </location>
</feature>
<organism evidence="3">
    <name type="scientific">Dunaliella tertiolecta</name>
    <name type="common">Green alga</name>
    <dbReference type="NCBI Taxonomy" id="3047"/>
    <lineage>
        <taxon>Eukaryota</taxon>
        <taxon>Viridiplantae</taxon>
        <taxon>Chlorophyta</taxon>
        <taxon>core chlorophytes</taxon>
        <taxon>Chlorophyceae</taxon>
        <taxon>CS clade</taxon>
        <taxon>Chlamydomonadales</taxon>
        <taxon>Dunaliellaceae</taxon>
        <taxon>Dunaliella</taxon>
    </lineage>
</organism>
<protein>
    <submittedName>
        <fullName evidence="3">Uncharacterized protein</fullName>
    </submittedName>
</protein>
<evidence type="ECO:0000256" key="1">
    <source>
        <dbReference type="SAM" id="Coils"/>
    </source>
</evidence>
<proteinExistence type="predicted"/>
<feature type="region of interest" description="Disordered" evidence="2">
    <location>
        <begin position="29"/>
        <end position="179"/>
    </location>
</feature>
<feature type="compositionally biased region" description="Polar residues" evidence="2">
    <location>
        <begin position="165"/>
        <end position="177"/>
    </location>
</feature>
<feature type="compositionally biased region" description="Polar residues" evidence="2">
    <location>
        <begin position="90"/>
        <end position="115"/>
    </location>
</feature>
<dbReference type="EMBL" id="HBIP01004381">
    <property type="protein sequence ID" value="CAE0487053.1"/>
    <property type="molecule type" value="Transcribed_RNA"/>
</dbReference>
<accession>A0A7S3VHZ2</accession>
<dbReference type="PANTHER" id="PTHR40515">
    <property type="entry name" value="CILIA- AND FLAGELLA-ASSOCIATED PROTEIN 157"/>
    <property type="match status" value="1"/>
</dbReference>
<dbReference type="AlphaFoldDB" id="A0A7S3VHZ2"/>
<reference evidence="3" key="1">
    <citation type="submission" date="2021-01" db="EMBL/GenBank/DDBJ databases">
        <authorList>
            <person name="Corre E."/>
            <person name="Pelletier E."/>
            <person name="Niang G."/>
            <person name="Scheremetjew M."/>
            <person name="Finn R."/>
            <person name="Kale V."/>
            <person name="Holt S."/>
            <person name="Cochrane G."/>
            <person name="Meng A."/>
            <person name="Brown T."/>
            <person name="Cohen L."/>
        </authorList>
    </citation>
    <scope>NUCLEOTIDE SEQUENCE</scope>
    <source>
        <strain evidence="3">CCMP1320</strain>
    </source>
</reference>
<name>A0A7S3VHZ2_DUNTE</name>
<feature type="compositionally biased region" description="Polar residues" evidence="2">
    <location>
        <begin position="32"/>
        <end position="46"/>
    </location>
</feature>
<feature type="compositionally biased region" description="Low complexity" evidence="2">
    <location>
        <begin position="123"/>
        <end position="134"/>
    </location>
</feature>
<evidence type="ECO:0000256" key="2">
    <source>
        <dbReference type="SAM" id="MobiDB-lite"/>
    </source>
</evidence>
<dbReference type="PANTHER" id="PTHR40515:SF1">
    <property type="entry name" value="CILIA- AND FLAGELLA-ASSOCIATED PROTEIN 157"/>
    <property type="match status" value="1"/>
</dbReference>
<evidence type="ECO:0000313" key="3">
    <source>
        <dbReference type="EMBL" id="CAE0487053.1"/>
    </source>
</evidence>